<evidence type="ECO:0000313" key="2">
    <source>
        <dbReference type="EMBL" id="QQV88163.1"/>
    </source>
</evidence>
<name>A0A7U0G855_9CAUD</name>
<reference evidence="2 3" key="1">
    <citation type="submission" date="2020-12" db="EMBL/GenBank/DDBJ databases">
        <authorList>
            <person name="Miller D."/>
            <person name="Mossel A."/>
            <person name="Broussard G.W."/>
        </authorList>
    </citation>
    <scope>NUCLEOTIDE SEQUENCE [LARGE SCALE GENOMIC DNA]</scope>
</reference>
<protein>
    <submittedName>
        <fullName evidence="2">Uncharacterized protein</fullName>
    </submittedName>
</protein>
<dbReference type="Proteomes" id="UP000596425">
    <property type="component" value="Segment"/>
</dbReference>
<dbReference type="EMBL" id="MW344054">
    <property type="protein sequence ID" value="QQV88163.1"/>
    <property type="molecule type" value="Genomic_DNA"/>
</dbReference>
<evidence type="ECO:0000256" key="1">
    <source>
        <dbReference type="SAM" id="MobiDB-lite"/>
    </source>
</evidence>
<keyword evidence="3" id="KW-1185">Reference proteome</keyword>
<sequence>MGIRLWDIRLPGLKPKATLTGAAALCPKEDPPKPSSGSKMPRVEPTLGAAAMRPVPIKDAAYSRRCMKASAAIYVEEVGAREKIAEAESKFKNSVIIYKEDYSQACRLKTALRVLGYEAKTTISRSKNEVHVSW</sequence>
<proteinExistence type="predicted"/>
<feature type="region of interest" description="Disordered" evidence="1">
    <location>
        <begin position="26"/>
        <end position="45"/>
    </location>
</feature>
<gene>
    <name evidence="2" type="ORF">GARY_59</name>
</gene>
<accession>A0A7U0G855</accession>
<organism evidence="2 3">
    <name type="scientific">Vibrio phage Gary</name>
    <dbReference type="NCBI Taxonomy" id="2801534"/>
    <lineage>
        <taxon>Viruses</taxon>
        <taxon>Duplodnaviria</taxon>
        <taxon>Heunggongvirae</taxon>
        <taxon>Uroviricota</taxon>
        <taxon>Caudoviricetes</taxon>
        <taxon>Demerecviridae</taxon>
        <taxon>Ermolyevavirinae</taxon>
        <taxon>Thalassavirus</taxon>
        <taxon>Thalassavirus gary</taxon>
    </lineage>
</organism>
<evidence type="ECO:0000313" key="3">
    <source>
        <dbReference type="Proteomes" id="UP000596425"/>
    </source>
</evidence>